<keyword evidence="4" id="KW-0963">Cytoplasm</keyword>
<dbReference type="GO" id="GO:0005885">
    <property type="term" value="C:Arp2/3 protein complex"/>
    <property type="evidence" value="ECO:0007669"/>
    <property type="project" value="UniProtKB-ARBA"/>
</dbReference>
<dbReference type="Gene3D" id="3.30.420.40">
    <property type="match status" value="2"/>
</dbReference>
<dbReference type="Proteomes" id="UP000078387">
    <property type="component" value="Unassembled WGS sequence"/>
</dbReference>
<evidence type="ECO:0000256" key="4">
    <source>
        <dbReference type="ARBA" id="ARBA00022490"/>
    </source>
</evidence>
<organism evidence="9 10">
    <name type="scientific">Entamoeba histolytica</name>
    <dbReference type="NCBI Taxonomy" id="5759"/>
    <lineage>
        <taxon>Eukaryota</taxon>
        <taxon>Amoebozoa</taxon>
        <taxon>Evosea</taxon>
        <taxon>Archamoebae</taxon>
        <taxon>Mastigamoebida</taxon>
        <taxon>Entamoebidae</taxon>
        <taxon>Entamoeba</taxon>
    </lineage>
</organism>
<dbReference type="InterPro" id="IPR043129">
    <property type="entry name" value="ATPase_NBD"/>
</dbReference>
<dbReference type="OMA" id="WEDMQHL"/>
<evidence type="ECO:0000313" key="9">
    <source>
        <dbReference type="EMBL" id="GAT96686.1"/>
    </source>
</evidence>
<sequence length="401" mass="44650">MTTLVVDNGTGFVKCGFAGENFPTAIFPSMIGRPLLRSEEKIGGVEIKDVMFGDEAAAVRQNLQITYPLENGIIKSWNDMELLWNYTFNEKLHVETTGKSILLTEPPMNPQQNKKKMGEIMFEKFGFNRVYVAVQAVLVLYAQGIMTGVVVDSGDGVTHIIPVYEGCDLPSVKRLDVAGSDITRRLIELLLIRGYSFNRTADFETVRMLKEKFCYVGYDLAVENRLGTETTVLMQQYTLPDGRVIKLGPERYMAPEILFNPSLIGRESLGIHHCLFDSINQCDLDLRAELYKHVLLSGGTSMLPGLPSRLKKEVLQLYDENAAATLKKGSASVTSRSGNSGTNAKKASIQIVIEDPPRRKHLVFQGGAVLAKVIEDRDEAWVTKAEYDEKGAEVMLKRPSF</sequence>
<evidence type="ECO:0000256" key="1">
    <source>
        <dbReference type="ARBA" id="ARBA00004245"/>
    </source>
</evidence>
<dbReference type="SMART" id="SM00268">
    <property type="entry name" value="ACTIN"/>
    <property type="match status" value="1"/>
</dbReference>
<dbReference type="PROSITE" id="PS00432">
    <property type="entry name" value="ACTINS_2"/>
    <property type="match status" value="1"/>
</dbReference>
<dbReference type="VEuPathDB" id="AmoebaDB:EHI5A_198740"/>
<dbReference type="FunFam" id="3.30.420.40:FF:000148">
    <property type="entry name" value="Actin, alpha skeletal muscle"/>
    <property type="match status" value="1"/>
</dbReference>
<dbReference type="InterPro" id="IPR004001">
    <property type="entry name" value="Actin_CS"/>
</dbReference>
<keyword evidence="7" id="KW-0009">Actin-binding</keyword>
<dbReference type="GO" id="GO:0006909">
    <property type="term" value="P:phagocytosis"/>
    <property type="evidence" value="ECO:0007669"/>
    <property type="project" value="UniProtKB-ARBA"/>
</dbReference>
<dbReference type="VEuPathDB" id="AmoebaDB:EHI_111050"/>
<evidence type="ECO:0000256" key="3">
    <source>
        <dbReference type="ARBA" id="ARBA00021611"/>
    </source>
</evidence>
<dbReference type="GO" id="GO:0005524">
    <property type="term" value="F:ATP binding"/>
    <property type="evidence" value="ECO:0007669"/>
    <property type="project" value="UniProtKB-KW"/>
</dbReference>
<dbReference type="GO" id="GO:0003779">
    <property type="term" value="F:actin binding"/>
    <property type="evidence" value="ECO:0007669"/>
    <property type="project" value="UniProtKB-KW"/>
</dbReference>
<dbReference type="AlphaFoldDB" id="A0A5K1UQ71"/>
<dbReference type="EMBL" id="BDEQ01000001">
    <property type="protein sequence ID" value="GAT96686.1"/>
    <property type="molecule type" value="Genomic_DNA"/>
</dbReference>
<dbReference type="CDD" id="cd10220">
    <property type="entry name" value="ASKHA_NBD_Arp2"/>
    <property type="match status" value="1"/>
</dbReference>
<dbReference type="PANTHER" id="PTHR11937">
    <property type="entry name" value="ACTIN"/>
    <property type="match status" value="1"/>
</dbReference>
<dbReference type="VEuPathDB" id="AmoebaDB:EHI8A_180550"/>
<dbReference type="FunFam" id="3.90.640.10:FF:000005">
    <property type="entry name" value="Actin-related protein 2"/>
    <property type="match status" value="1"/>
</dbReference>
<keyword evidence="6" id="KW-0067">ATP-binding</keyword>
<protein>
    <recommendedName>
        <fullName evidence="3">Actin-related protein 2</fullName>
    </recommendedName>
</protein>
<gene>
    <name evidence="9" type="ORF">CL6EHI_111050</name>
</gene>
<dbReference type="SUPFAM" id="SSF53067">
    <property type="entry name" value="Actin-like ATPase domain"/>
    <property type="match status" value="2"/>
</dbReference>
<comment type="similarity">
    <text evidence="2">Belongs to the actin family. ARP2 subfamily.</text>
</comment>
<comment type="subcellular location">
    <subcellularLocation>
        <location evidence="1">Cytoplasm</location>
        <location evidence="1">Cytoskeleton</location>
    </subcellularLocation>
</comment>
<evidence type="ECO:0000256" key="2">
    <source>
        <dbReference type="ARBA" id="ARBA00010121"/>
    </source>
</evidence>
<reference evidence="9 10" key="1">
    <citation type="submission" date="2016-05" db="EMBL/GenBank/DDBJ databases">
        <title>First whole genome sequencing of Entamoeba histolytica HM1:IMSS-clone-6.</title>
        <authorList>
            <person name="Mukherjee Avik.K."/>
            <person name="Izumyama S."/>
            <person name="Nakada-Tsukui K."/>
            <person name="Nozaki T."/>
        </authorList>
    </citation>
    <scope>NUCLEOTIDE SEQUENCE [LARGE SCALE GENOMIC DNA]</scope>
    <source>
        <strain evidence="9 10">HM1:IMSS clone 6</strain>
    </source>
</reference>
<dbReference type="Gene3D" id="3.90.640.10">
    <property type="entry name" value="Actin, Chain A, domain 4"/>
    <property type="match status" value="1"/>
</dbReference>
<dbReference type="InterPro" id="IPR004000">
    <property type="entry name" value="Actin"/>
</dbReference>
<dbReference type="InterPro" id="IPR020902">
    <property type="entry name" value="Actin/actin-like_CS"/>
</dbReference>
<evidence type="ECO:0000256" key="7">
    <source>
        <dbReference type="ARBA" id="ARBA00023203"/>
    </source>
</evidence>
<evidence type="ECO:0000256" key="6">
    <source>
        <dbReference type="ARBA" id="ARBA00022840"/>
    </source>
</evidence>
<evidence type="ECO:0000313" key="10">
    <source>
        <dbReference type="Proteomes" id="UP000078387"/>
    </source>
</evidence>
<evidence type="ECO:0000256" key="5">
    <source>
        <dbReference type="ARBA" id="ARBA00022741"/>
    </source>
</evidence>
<dbReference type="GO" id="GO:0007015">
    <property type="term" value="P:actin filament organization"/>
    <property type="evidence" value="ECO:0007669"/>
    <property type="project" value="UniProtKB-ARBA"/>
</dbReference>
<dbReference type="PROSITE" id="PS01132">
    <property type="entry name" value="ACTINS_ACT_LIKE"/>
    <property type="match status" value="1"/>
</dbReference>
<dbReference type="VEuPathDB" id="AmoebaDB:KM1_253790"/>
<dbReference type="PRINTS" id="PR00190">
    <property type="entry name" value="ACTIN"/>
</dbReference>
<dbReference type="Pfam" id="PF00022">
    <property type="entry name" value="Actin"/>
    <property type="match status" value="1"/>
</dbReference>
<accession>A0A5K1UQ71</accession>
<dbReference type="VEuPathDB" id="AmoebaDB:EHI7A_158990"/>
<evidence type="ECO:0000256" key="8">
    <source>
        <dbReference type="ARBA" id="ARBA00023212"/>
    </source>
</evidence>
<name>A0A5K1UQ71_ENTHI</name>
<keyword evidence="8" id="KW-0206">Cytoskeleton</keyword>
<keyword evidence="5" id="KW-0547">Nucleotide-binding</keyword>
<comment type="caution">
    <text evidence="9">The sequence shown here is derived from an EMBL/GenBank/DDBJ whole genome shotgun (WGS) entry which is preliminary data.</text>
</comment>
<proteinExistence type="inferred from homology"/>